<feature type="coiled-coil region" evidence="1">
    <location>
        <begin position="309"/>
        <end position="347"/>
    </location>
</feature>
<reference evidence="4 5" key="1">
    <citation type="submission" date="2013-09" db="EMBL/GenBank/DDBJ databases">
        <title>Genome sequencing of Arenimonas oryziterrae.</title>
        <authorList>
            <person name="Chen F."/>
            <person name="Wang G."/>
        </authorList>
    </citation>
    <scope>NUCLEOTIDE SEQUENCE [LARGE SCALE GENOMIC DNA]</scope>
    <source>
        <strain evidence="4 5">YC6267</strain>
    </source>
</reference>
<dbReference type="Pfam" id="PF13185">
    <property type="entry name" value="GAF_2"/>
    <property type="match status" value="2"/>
</dbReference>
<dbReference type="AlphaFoldDB" id="A0A091AYR5"/>
<dbReference type="PROSITE" id="PS50887">
    <property type="entry name" value="GGDEF"/>
    <property type="match status" value="1"/>
</dbReference>
<dbReference type="SMART" id="SM00267">
    <property type="entry name" value="GGDEF"/>
    <property type="match status" value="1"/>
</dbReference>
<protein>
    <recommendedName>
        <fullName evidence="6">Diguanylate cyclase</fullName>
    </recommendedName>
</protein>
<dbReference type="EMBL" id="AVCI01000001">
    <property type="protein sequence ID" value="KFN44576.1"/>
    <property type="molecule type" value="Genomic_DNA"/>
</dbReference>
<dbReference type="InterPro" id="IPR001633">
    <property type="entry name" value="EAL_dom"/>
</dbReference>
<dbReference type="Pfam" id="PF00990">
    <property type="entry name" value="GGDEF"/>
    <property type="match status" value="1"/>
</dbReference>
<dbReference type="InterPro" id="IPR000160">
    <property type="entry name" value="GGDEF_dom"/>
</dbReference>
<dbReference type="InterPro" id="IPR035919">
    <property type="entry name" value="EAL_sf"/>
</dbReference>
<dbReference type="PANTHER" id="PTHR33121:SF70">
    <property type="entry name" value="SIGNALING PROTEIN YKOW"/>
    <property type="match status" value="1"/>
</dbReference>
<dbReference type="InterPro" id="IPR029787">
    <property type="entry name" value="Nucleotide_cyclase"/>
</dbReference>
<evidence type="ECO:0000256" key="1">
    <source>
        <dbReference type="SAM" id="Coils"/>
    </source>
</evidence>
<dbReference type="SMART" id="SM00052">
    <property type="entry name" value="EAL"/>
    <property type="match status" value="1"/>
</dbReference>
<dbReference type="Gene3D" id="3.30.450.40">
    <property type="match status" value="2"/>
</dbReference>
<keyword evidence="1" id="KW-0175">Coiled coil</keyword>
<dbReference type="InterPro" id="IPR003018">
    <property type="entry name" value="GAF"/>
</dbReference>
<dbReference type="SUPFAM" id="SSF55781">
    <property type="entry name" value="GAF domain-like"/>
    <property type="match status" value="2"/>
</dbReference>
<evidence type="ECO:0000259" key="2">
    <source>
        <dbReference type="PROSITE" id="PS50883"/>
    </source>
</evidence>
<sequence length="974" mass="108802">MKDLGDLLSARLPVRPSRAEGAADRFLALVQTRTAAALTEVATQLVRDLLGTRRVELLLPVASSPADTPATRADVQQHPDGSLSLTIPLVAGAARLDIDLSADQTRLDDTLPVLCELVDLIDLRLSELLAADQLRQAVAAAQRQEHLQHALYTIADLAYADLDMREMLARVHAILSGLTYTENLFITLYNVERDAMTFCYDADQGSPQLLRDGIEMAGVDYPNSLTLALLRRGRSMMGPSAVLRSELGLTHDPRLGPECVDWLGVPMMEGDRVRGAVVVQSYDEAMRYTEEDRALLSFVAQHILVAVSRKQAQDELEREVERRTSELAEANAVLRGEVQERERAQQLQAALFRIAELAGAHGSLDEFYAGIHGVLGELLDAHNFFIAMLSESGQELSFPYFVDERDDRLPTRRLTNGITEYALRNRRPLLAHAAEIRALIEAGEMVMFGTLPECWLGVPLLLEGREVGVLVVQSYDPDVGFTLEDQEVLEFASYHIATALERKQAQDRLRSAYDELEQRVRDRTRELEHANVELREQMVVREHIESRLKHEALHDALTGLPNRASMLERLTLALRRYRADRSRQFAVLFLDLDRFKVVNDSVGHLVGDDLLIAAGRRIAACVRDPGSVARLGGDEFTVVLEDINGVEDANHVAMRILAALVDPIRIGDKEIYTSASIGIALADPRYTSAEELLRDADVAMYRAKSRGRQRYELFDQTLHEEALHVLDLESDLRRAIVRREFMPYFQPIVRLDDGAIVGYEALLRWQHKERGLMLPHEFLGIAEDSGSIELIDWQIYERVFDAIPRLGAAPLYTAINVSARHFRSPYLAERLLELLETYQVAPDRVRIEVTEGALLENPDQARQTMLRLRDAGVLCALDDFGTGYSSLSYLHRFPLYALKIDRSFVSDLQPDLGGSSAAVVRAIRALAGSLGMEVIAEGIETSAQRQALIELDCRVGQGFLFAQPQPLPKLATVN</sequence>
<feature type="coiled-coil region" evidence="1">
    <location>
        <begin position="506"/>
        <end position="537"/>
    </location>
</feature>
<dbReference type="Proteomes" id="UP000029385">
    <property type="component" value="Unassembled WGS sequence"/>
</dbReference>
<dbReference type="SUPFAM" id="SSF55073">
    <property type="entry name" value="Nucleotide cyclase"/>
    <property type="match status" value="1"/>
</dbReference>
<dbReference type="Pfam" id="PF00563">
    <property type="entry name" value="EAL"/>
    <property type="match status" value="1"/>
</dbReference>
<organism evidence="4 5">
    <name type="scientific">Arenimonas oryziterrae DSM 21050 = YC6267</name>
    <dbReference type="NCBI Taxonomy" id="1121015"/>
    <lineage>
        <taxon>Bacteria</taxon>
        <taxon>Pseudomonadati</taxon>
        <taxon>Pseudomonadota</taxon>
        <taxon>Gammaproteobacteria</taxon>
        <taxon>Lysobacterales</taxon>
        <taxon>Lysobacteraceae</taxon>
        <taxon>Arenimonas</taxon>
    </lineage>
</organism>
<feature type="domain" description="EAL" evidence="2">
    <location>
        <begin position="725"/>
        <end position="974"/>
    </location>
</feature>
<name>A0A091AYR5_9GAMM</name>
<dbReference type="PATRIC" id="fig|1121015.4.peg.157"/>
<dbReference type="GO" id="GO:0071111">
    <property type="term" value="F:cyclic-guanylate-specific phosphodiesterase activity"/>
    <property type="evidence" value="ECO:0007669"/>
    <property type="project" value="InterPro"/>
</dbReference>
<gene>
    <name evidence="4" type="ORF">N789_00790</name>
</gene>
<dbReference type="NCBIfam" id="TIGR00254">
    <property type="entry name" value="GGDEF"/>
    <property type="match status" value="1"/>
</dbReference>
<dbReference type="Gene3D" id="3.30.70.270">
    <property type="match status" value="1"/>
</dbReference>
<dbReference type="CDD" id="cd01949">
    <property type="entry name" value="GGDEF"/>
    <property type="match status" value="1"/>
</dbReference>
<dbReference type="PANTHER" id="PTHR33121">
    <property type="entry name" value="CYCLIC DI-GMP PHOSPHODIESTERASE PDEF"/>
    <property type="match status" value="1"/>
</dbReference>
<dbReference type="RefSeq" id="WP_022968745.1">
    <property type="nucleotide sequence ID" value="NZ_ATVD01000002.1"/>
</dbReference>
<proteinExistence type="predicted"/>
<dbReference type="PROSITE" id="PS50883">
    <property type="entry name" value="EAL"/>
    <property type="match status" value="1"/>
</dbReference>
<dbReference type="InterPro" id="IPR043128">
    <property type="entry name" value="Rev_trsase/Diguanyl_cyclase"/>
</dbReference>
<comment type="caution">
    <text evidence="4">The sequence shown here is derived from an EMBL/GenBank/DDBJ whole genome shotgun (WGS) entry which is preliminary data.</text>
</comment>
<dbReference type="SUPFAM" id="SSF141868">
    <property type="entry name" value="EAL domain-like"/>
    <property type="match status" value="1"/>
</dbReference>
<evidence type="ECO:0000313" key="4">
    <source>
        <dbReference type="EMBL" id="KFN44576.1"/>
    </source>
</evidence>
<keyword evidence="5" id="KW-1185">Reference proteome</keyword>
<evidence type="ECO:0000259" key="3">
    <source>
        <dbReference type="PROSITE" id="PS50887"/>
    </source>
</evidence>
<dbReference type="InterPro" id="IPR029016">
    <property type="entry name" value="GAF-like_dom_sf"/>
</dbReference>
<evidence type="ECO:0008006" key="6">
    <source>
        <dbReference type="Google" id="ProtNLM"/>
    </source>
</evidence>
<evidence type="ECO:0000313" key="5">
    <source>
        <dbReference type="Proteomes" id="UP000029385"/>
    </source>
</evidence>
<dbReference type="SMART" id="SM00065">
    <property type="entry name" value="GAF"/>
    <property type="match status" value="2"/>
</dbReference>
<dbReference type="InterPro" id="IPR050706">
    <property type="entry name" value="Cyclic-di-GMP_PDE-like"/>
</dbReference>
<dbReference type="Gene3D" id="3.20.20.450">
    <property type="entry name" value="EAL domain"/>
    <property type="match status" value="1"/>
</dbReference>
<dbReference type="eggNOG" id="COG5001">
    <property type="taxonomic scope" value="Bacteria"/>
</dbReference>
<dbReference type="CDD" id="cd01948">
    <property type="entry name" value="EAL"/>
    <property type="match status" value="1"/>
</dbReference>
<feature type="domain" description="GGDEF" evidence="3">
    <location>
        <begin position="583"/>
        <end position="716"/>
    </location>
</feature>
<accession>A0A091AYR5</accession>
<dbReference type="STRING" id="1121015.GCA_000420545_01104"/>